<dbReference type="OrthoDB" id="139171at2157"/>
<dbReference type="EMBL" id="FOHQ01000001">
    <property type="protein sequence ID" value="SES63753.1"/>
    <property type="molecule type" value="Genomic_DNA"/>
</dbReference>
<dbReference type="STRING" id="1353158.SAMN04488587_0236"/>
<evidence type="ECO:0000313" key="1">
    <source>
        <dbReference type="EMBL" id="SES63753.1"/>
    </source>
</evidence>
<dbReference type="AlphaFoldDB" id="A0A1H9Y5R8"/>
<name>A0A1H9Y5R8_9EURY</name>
<accession>A0A1H9Y5R8</accession>
<protein>
    <recommendedName>
        <fullName evidence="3">DUF3795 domain-containing protein</fullName>
    </recommendedName>
</protein>
<sequence>MSEIEIGCCGACCKTCRELKNKNCRGCKLGYEDGERDIDRAKCKIKLCCFRDRKYETCADCPEWESCDIVQEWYSKGYQRGKCRESIEFIRKEGYGEFIKRADRWKNHYGKLD</sequence>
<keyword evidence="2" id="KW-1185">Reference proteome</keyword>
<proteinExistence type="predicted"/>
<reference evidence="2" key="1">
    <citation type="submission" date="2016-10" db="EMBL/GenBank/DDBJ databases">
        <authorList>
            <person name="Varghese N."/>
            <person name="Submissions S."/>
        </authorList>
    </citation>
    <scope>NUCLEOTIDE SEQUENCE [LARGE SCALE GENOMIC DNA]</scope>
    <source>
        <strain evidence="2">SLH 33</strain>
    </source>
</reference>
<dbReference type="RefSeq" id="WP_091688231.1">
    <property type="nucleotide sequence ID" value="NZ_CAAGSJ010000004.1"/>
</dbReference>
<dbReference type="Proteomes" id="UP000243338">
    <property type="component" value="Unassembled WGS sequence"/>
</dbReference>
<evidence type="ECO:0008006" key="3">
    <source>
        <dbReference type="Google" id="ProtNLM"/>
    </source>
</evidence>
<gene>
    <name evidence="1" type="ORF">SAMN04488587_0236</name>
</gene>
<organism evidence="1 2">
    <name type="scientific">Methanococcoides vulcani</name>
    <dbReference type="NCBI Taxonomy" id="1353158"/>
    <lineage>
        <taxon>Archaea</taxon>
        <taxon>Methanobacteriati</taxon>
        <taxon>Methanobacteriota</taxon>
        <taxon>Stenosarchaea group</taxon>
        <taxon>Methanomicrobia</taxon>
        <taxon>Methanosarcinales</taxon>
        <taxon>Methanosarcinaceae</taxon>
        <taxon>Methanococcoides</taxon>
    </lineage>
</organism>
<evidence type="ECO:0000313" key="2">
    <source>
        <dbReference type="Proteomes" id="UP000243338"/>
    </source>
</evidence>